<evidence type="ECO:0008006" key="2">
    <source>
        <dbReference type="Google" id="ProtNLM"/>
    </source>
</evidence>
<evidence type="ECO:0000313" key="1">
    <source>
        <dbReference type="EMBL" id="SVC73280.1"/>
    </source>
</evidence>
<dbReference type="NCBIfam" id="TIGR01256">
    <property type="entry name" value="modA"/>
    <property type="match status" value="1"/>
</dbReference>
<accession>A0A382PKJ8</accession>
<dbReference type="InterPro" id="IPR005950">
    <property type="entry name" value="ModA"/>
</dbReference>
<proteinExistence type="predicted"/>
<name>A0A382PKJ8_9ZZZZ</name>
<dbReference type="AlphaFoldDB" id="A0A382PKJ8"/>
<organism evidence="1">
    <name type="scientific">marine metagenome</name>
    <dbReference type="NCBI Taxonomy" id="408172"/>
    <lineage>
        <taxon>unclassified sequences</taxon>
        <taxon>metagenomes</taxon>
        <taxon>ecological metagenomes</taxon>
    </lineage>
</organism>
<dbReference type="EMBL" id="UINC01107708">
    <property type="protein sequence ID" value="SVC73280.1"/>
    <property type="molecule type" value="Genomic_DNA"/>
</dbReference>
<dbReference type="GO" id="GO:0015689">
    <property type="term" value="P:molybdate ion transport"/>
    <property type="evidence" value="ECO:0007669"/>
    <property type="project" value="InterPro"/>
</dbReference>
<reference evidence="1" key="1">
    <citation type="submission" date="2018-05" db="EMBL/GenBank/DDBJ databases">
        <authorList>
            <person name="Lanie J.A."/>
            <person name="Ng W.-L."/>
            <person name="Kazmierczak K.M."/>
            <person name="Andrzejewski T.M."/>
            <person name="Davidsen T.M."/>
            <person name="Wayne K.J."/>
            <person name="Tettelin H."/>
            <person name="Glass J.I."/>
            <person name="Rusch D."/>
            <person name="Podicherti R."/>
            <person name="Tsui H.-C.T."/>
            <person name="Winkler M.E."/>
        </authorList>
    </citation>
    <scope>NUCLEOTIDE SEQUENCE</scope>
</reference>
<protein>
    <recommendedName>
        <fullName evidence="2">Molybdate ABC transporter substrate-binding protein</fullName>
    </recommendedName>
</protein>
<sequence length="142" mass="15612">ALWVPKRTISWNKLFSQFNGKLALANPKFAPYGRAAAEVIQTGLFSHHLQPILGNNVAQTFQFILTGNTSAGFVSVAQLLDAGISSEKYWLPDAGLYTDIKQSLLVINDTPGSRTMIDFMKSEAGREIILQHGYLTEQLSSP</sequence>
<feature type="non-terminal residue" evidence="1">
    <location>
        <position position="1"/>
    </location>
</feature>
<dbReference type="SUPFAM" id="SSF53850">
    <property type="entry name" value="Periplasmic binding protein-like II"/>
    <property type="match status" value="1"/>
</dbReference>
<dbReference type="Pfam" id="PF13531">
    <property type="entry name" value="SBP_bac_11"/>
    <property type="match status" value="1"/>
</dbReference>
<gene>
    <name evidence="1" type="ORF">METZ01_LOCUS326134</name>
</gene>
<dbReference type="Gene3D" id="3.40.190.10">
    <property type="entry name" value="Periplasmic binding protein-like II"/>
    <property type="match status" value="1"/>
</dbReference>